<dbReference type="Proteomes" id="UP000593737">
    <property type="component" value="Chromosome"/>
</dbReference>
<gene>
    <name evidence="5" type="ORF">Nkreftii_002324</name>
</gene>
<dbReference type="GO" id="GO:0009231">
    <property type="term" value="P:riboflavin biosynthetic process"/>
    <property type="evidence" value="ECO:0007669"/>
    <property type="project" value="InterPro"/>
</dbReference>
<sequence>MKLTTLYDGSGTPSSPYLTTILRTTYDGDVFFGDSSSTPRVVCNFVQTLDGIVSLKIPGKSGGAEISGRNQEDAFIMGVLRACADAVMIGEETFRNAPGHVWTAGCVYPTFVEAFQTFRKHVGKVSPHPLNVVVSGRGQVDLDQPLFRDTEIHSLVLTTHQGAARLHQRYGATLPATVRVLPGETLLAPSDMMALLQSEYGIHLLLHEGGPTLLAPFVEQACLDEIFLTVSPQVIGRGPTGDRPSFSGPLGLAPEQAIWGTLLSVKQADKSGHLFLRYQI</sequence>
<dbReference type="Pfam" id="PF01872">
    <property type="entry name" value="RibD_C"/>
    <property type="match status" value="1"/>
</dbReference>
<proteinExistence type="predicted"/>
<keyword evidence="3" id="KW-0560">Oxidoreductase</keyword>
<dbReference type="InterPro" id="IPR024072">
    <property type="entry name" value="DHFR-like_dom_sf"/>
</dbReference>
<dbReference type="GO" id="GO:0008703">
    <property type="term" value="F:5-amino-6-(5-phosphoribosylamino)uracil reductase activity"/>
    <property type="evidence" value="ECO:0007669"/>
    <property type="project" value="InterPro"/>
</dbReference>
<dbReference type="EMBL" id="CP047423">
    <property type="protein sequence ID" value="QPD04550.1"/>
    <property type="molecule type" value="Genomic_DNA"/>
</dbReference>
<dbReference type="InterPro" id="IPR050765">
    <property type="entry name" value="Riboflavin_Biosynth_HTPR"/>
</dbReference>
<reference evidence="5 6" key="1">
    <citation type="journal article" date="2020" name="ISME J.">
        <title>Enrichment and physiological characterization of a novel comammox Nitrospira indicates ammonium inhibition of complete nitrification.</title>
        <authorList>
            <person name="Sakoula D."/>
            <person name="Koch H."/>
            <person name="Frank J."/>
            <person name="Jetten M.S.M."/>
            <person name="van Kessel M.A.H.J."/>
            <person name="Lucker S."/>
        </authorList>
    </citation>
    <scope>NUCLEOTIDE SEQUENCE [LARGE SCALE GENOMIC DNA]</scope>
    <source>
        <strain evidence="5">Comreactor17</strain>
    </source>
</reference>
<dbReference type="Gene3D" id="3.40.430.10">
    <property type="entry name" value="Dihydrofolate Reductase, subunit A"/>
    <property type="match status" value="1"/>
</dbReference>
<evidence type="ECO:0000313" key="6">
    <source>
        <dbReference type="Proteomes" id="UP000593737"/>
    </source>
</evidence>
<evidence type="ECO:0000259" key="4">
    <source>
        <dbReference type="Pfam" id="PF01872"/>
    </source>
</evidence>
<evidence type="ECO:0000313" key="5">
    <source>
        <dbReference type="EMBL" id="QPD04550.1"/>
    </source>
</evidence>
<keyword evidence="2" id="KW-0521">NADP</keyword>
<dbReference type="KEGG" id="nkf:Nkreftii_002324"/>
<evidence type="ECO:0000256" key="1">
    <source>
        <dbReference type="ARBA" id="ARBA00005104"/>
    </source>
</evidence>
<dbReference type="InterPro" id="IPR002734">
    <property type="entry name" value="RibDG_C"/>
</dbReference>
<organism evidence="5 6">
    <name type="scientific">Candidatus Nitrospira kreftii</name>
    <dbReference type="NCBI Taxonomy" id="2652173"/>
    <lineage>
        <taxon>Bacteria</taxon>
        <taxon>Pseudomonadati</taxon>
        <taxon>Nitrospirota</taxon>
        <taxon>Nitrospiria</taxon>
        <taxon>Nitrospirales</taxon>
        <taxon>Nitrospiraceae</taxon>
        <taxon>Nitrospira</taxon>
    </lineage>
</organism>
<evidence type="ECO:0000256" key="2">
    <source>
        <dbReference type="ARBA" id="ARBA00022857"/>
    </source>
</evidence>
<evidence type="ECO:0000256" key="3">
    <source>
        <dbReference type="ARBA" id="ARBA00023002"/>
    </source>
</evidence>
<comment type="pathway">
    <text evidence="1">Cofactor biosynthesis; riboflavin biosynthesis.</text>
</comment>
<feature type="domain" description="Bacterial bifunctional deaminase-reductase C-terminal" evidence="4">
    <location>
        <begin position="39"/>
        <end position="240"/>
    </location>
</feature>
<dbReference type="PANTHER" id="PTHR38011:SF7">
    <property type="entry name" value="2,5-DIAMINO-6-RIBOSYLAMINO-4(3H)-PYRIMIDINONE 5'-PHOSPHATE REDUCTASE"/>
    <property type="match status" value="1"/>
</dbReference>
<dbReference type="PANTHER" id="PTHR38011">
    <property type="entry name" value="DIHYDROFOLATE REDUCTASE FAMILY PROTEIN (AFU_ORTHOLOGUE AFUA_8G06820)"/>
    <property type="match status" value="1"/>
</dbReference>
<protein>
    <recommendedName>
        <fullName evidence="4">Bacterial bifunctional deaminase-reductase C-terminal domain-containing protein</fullName>
    </recommendedName>
</protein>
<dbReference type="AlphaFoldDB" id="A0A7S8FEQ8"/>
<dbReference type="SUPFAM" id="SSF53597">
    <property type="entry name" value="Dihydrofolate reductase-like"/>
    <property type="match status" value="1"/>
</dbReference>
<accession>A0A7S8FEQ8</accession>
<name>A0A7S8FEQ8_9BACT</name>